<keyword evidence="1" id="KW-0472">Membrane</keyword>
<dbReference type="Pfam" id="PF22564">
    <property type="entry name" value="HAAS"/>
    <property type="match status" value="1"/>
</dbReference>
<reference evidence="2 3" key="1">
    <citation type="journal article" date="2019" name="Int. J. Syst. Evol. Microbiol.">
        <title>The Global Catalogue of Microorganisms (GCM) 10K type strain sequencing project: providing services to taxonomists for standard genome sequencing and annotation.</title>
        <authorList>
            <consortium name="The Broad Institute Genomics Platform"/>
            <consortium name="The Broad Institute Genome Sequencing Center for Infectious Disease"/>
            <person name="Wu L."/>
            <person name="Ma J."/>
        </authorList>
    </citation>
    <scope>NUCLEOTIDE SEQUENCE [LARGE SCALE GENOMIC DNA]</scope>
    <source>
        <strain evidence="2 3">JCM 16221</strain>
    </source>
</reference>
<dbReference type="Proteomes" id="UP001501218">
    <property type="component" value="Unassembled WGS sequence"/>
</dbReference>
<gene>
    <name evidence="2" type="ORF">GCM10009854_13880</name>
</gene>
<feature type="transmembrane region" description="Helical" evidence="1">
    <location>
        <begin position="112"/>
        <end position="130"/>
    </location>
</feature>
<sequence length="208" mass="21821">MTLDKDYRQDLLVALRLHEISGERVGEVLAEVEAHVDETGEDPVEAFGTPREYARQVAAQLDPDTGKPSAVWTLGAALLVGALTLLGVTLLADGIGAVGEVSYTMRDLVTTLVVLVLAGGGVLAIFRAYASGMRRAGMIGIGVTALLLITATEVLGDLLLDDRTALLVVPRWFAIAAGAVLLLGSAGMLVRAIRRGRVVHPVSRSNGT</sequence>
<protein>
    <recommendedName>
        <fullName evidence="4">DUF1700 domain-containing protein</fullName>
    </recommendedName>
</protein>
<evidence type="ECO:0000313" key="3">
    <source>
        <dbReference type="Proteomes" id="UP001501218"/>
    </source>
</evidence>
<feature type="transmembrane region" description="Helical" evidence="1">
    <location>
        <begin position="70"/>
        <end position="92"/>
    </location>
</feature>
<comment type="caution">
    <text evidence="2">The sequence shown here is derived from an EMBL/GenBank/DDBJ whole genome shotgun (WGS) entry which is preliminary data.</text>
</comment>
<accession>A0ABN3FW20</accession>
<evidence type="ECO:0000256" key="1">
    <source>
        <dbReference type="SAM" id="Phobius"/>
    </source>
</evidence>
<keyword evidence="1" id="KW-0812">Transmembrane</keyword>
<dbReference type="EMBL" id="BAAARA010000003">
    <property type="protein sequence ID" value="GAA2338773.1"/>
    <property type="molecule type" value="Genomic_DNA"/>
</dbReference>
<organism evidence="2 3">
    <name type="scientific">Saccharopolyspora halophila</name>
    <dbReference type="NCBI Taxonomy" id="405551"/>
    <lineage>
        <taxon>Bacteria</taxon>
        <taxon>Bacillati</taxon>
        <taxon>Actinomycetota</taxon>
        <taxon>Actinomycetes</taxon>
        <taxon>Pseudonocardiales</taxon>
        <taxon>Pseudonocardiaceae</taxon>
        <taxon>Saccharopolyspora</taxon>
    </lineage>
</organism>
<keyword evidence="1" id="KW-1133">Transmembrane helix</keyword>
<dbReference type="RefSeq" id="WP_344127862.1">
    <property type="nucleotide sequence ID" value="NZ_BAAARA010000003.1"/>
</dbReference>
<feature type="transmembrane region" description="Helical" evidence="1">
    <location>
        <begin position="172"/>
        <end position="190"/>
    </location>
</feature>
<proteinExistence type="predicted"/>
<keyword evidence="3" id="KW-1185">Reference proteome</keyword>
<evidence type="ECO:0008006" key="4">
    <source>
        <dbReference type="Google" id="ProtNLM"/>
    </source>
</evidence>
<evidence type="ECO:0000313" key="2">
    <source>
        <dbReference type="EMBL" id="GAA2338773.1"/>
    </source>
</evidence>
<feature type="transmembrane region" description="Helical" evidence="1">
    <location>
        <begin position="137"/>
        <end position="160"/>
    </location>
</feature>
<name>A0ABN3FW20_9PSEU</name>